<dbReference type="InterPro" id="IPR000160">
    <property type="entry name" value="GGDEF_dom"/>
</dbReference>
<dbReference type="SUPFAM" id="SSF55073">
    <property type="entry name" value="Nucleotide cyclase"/>
    <property type="match status" value="1"/>
</dbReference>
<dbReference type="CDD" id="cd01949">
    <property type="entry name" value="GGDEF"/>
    <property type="match status" value="1"/>
</dbReference>
<feature type="transmembrane region" description="Helical" evidence="1">
    <location>
        <begin position="55"/>
        <end position="84"/>
    </location>
</feature>
<feature type="transmembrane region" description="Helical" evidence="1">
    <location>
        <begin position="96"/>
        <end position="113"/>
    </location>
</feature>
<dbReference type="SMART" id="SM00267">
    <property type="entry name" value="GGDEF"/>
    <property type="match status" value="1"/>
</dbReference>
<dbReference type="NCBIfam" id="TIGR00254">
    <property type="entry name" value="GGDEF"/>
    <property type="match status" value="1"/>
</dbReference>
<dbReference type="PATRIC" id="fig|135826.4.peg.3264"/>
<dbReference type="InterPro" id="IPR003018">
    <property type="entry name" value="GAF"/>
</dbReference>
<evidence type="ECO:0000256" key="1">
    <source>
        <dbReference type="SAM" id="Phobius"/>
    </source>
</evidence>
<dbReference type="PANTHER" id="PTHR45138">
    <property type="entry name" value="REGULATORY COMPONENTS OF SENSORY TRANSDUCTION SYSTEM"/>
    <property type="match status" value="1"/>
</dbReference>
<dbReference type="InterPro" id="IPR029787">
    <property type="entry name" value="Nucleotide_cyclase"/>
</dbReference>
<dbReference type="Proteomes" id="UP000031950">
    <property type="component" value="Unassembled WGS sequence"/>
</dbReference>
<keyword evidence="1" id="KW-1133">Transmembrane helix</keyword>
<dbReference type="Gene3D" id="3.30.70.270">
    <property type="match status" value="1"/>
</dbReference>
<dbReference type="GO" id="GO:0005886">
    <property type="term" value="C:plasma membrane"/>
    <property type="evidence" value="ECO:0007669"/>
    <property type="project" value="TreeGrafter"/>
</dbReference>
<dbReference type="STRING" id="135826.KP77_32860"/>
<dbReference type="EMBL" id="JXRQ01000029">
    <property type="protein sequence ID" value="KIL43580.1"/>
    <property type="molecule type" value="Genomic_DNA"/>
</dbReference>
<dbReference type="GO" id="GO:0043709">
    <property type="term" value="P:cell adhesion involved in single-species biofilm formation"/>
    <property type="evidence" value="ECO:0007669"/>
    <property type="project" value="TreeGrafter"/>
</dbReference>
<feature type="transmembrane region" description="Helical" evidence="1">
    <location>
        <begin position="27"/>
        <end position="43"/>
    </location>
</feature>
<keyword evidence="1" id="KW-0812">Transmembrane</keyword>
<proteinExistence type="predicted"/>
<dbReference type="SMART" id="SM00065">
    <property type="entry name" value="GAF"/>
    <property type="match status" value="1"/>
</dbReference>
<dbReference type="PANTHER" id="PTHR45138:SF9">
    <property type="entry name" value="DIGUANYLATE CYCLASE DGCM-RELATED"/>
    <property type="match status" value="1"/>
</dbReference>
<dbReference type="Gene3D" id="3.30.450.40">
    <property type="match status" value="1"/>
</dbReference>
<keyword evidence="1" id="KW-0472">Membrane</keyword>
<dbReference type="PROSITE" id="PS50887">
    <property type="entry name" value="GGDEF"/>
    <property type="match status" value="1"/>
</dbReference>
<feature type="domain" description="GGDEF" evidence="2">
    <location>
        <begin position="362"/>
        <end position="496"/>
    </location>
</feature>
<dbReference type="InterPro" id="IPR029016">
    <property type="entry name" value="GAF-like_dom_sf"/>
</dbReference>
<dbReference type="InterPro" id="IPR043128">
    <property type="entry name" value="Rev_trsase/Diguanyl_cyclase"/>
</dbReference>
<dbReference type="InterPro" id="IPR050469">
    <property type="entry name" value="Diguanylate_Cyclase"/>
</dbReference>
<dbReference type="OrthoDB" id="69083at2"/>
<name>A0A0C2QZV3_9BACL</name>
<dbReference type="AlphaFoldDB" id="A0A0C2QZV3"/>
<evidence type="ECO:0000313" key="4">
    <source>
        <dbReference type="Proteomes" id="UP000031950"/>
    </source>
</evidence>
<dbReference type="SUPFAM" id="SSF55781">
    <property type="entry name" value="GAF domain-like"/>
    <property type="match status" value="1"/>
</dbReference>
<dbReference type="GO" id="GO:0052621">
    <property type="term" value="F:diguanylate cyclase activity"/>
    <property type="evidence" value="ECO:0007669"/>
    <property type="project" value="TreeGrafter"/>
</dbReference>
<sequence length="497" mass="55881">MEGLFLTAAFVFVAFIANTFRFYANGYINRLIFVMSTVLLVLLEQWFATPSHTSWLLLFAIAATVVSFHFSGGMIAAALSSWYLWITTGAMEPSVYAAYFLFAGSVYAIRYYVRKIRQQRDRWLEILTFNSKQLNVTKDVSQAMQETFNTKRLLETILTSMTAGHGLGYNRAMIFLLSEDGNSLKGIMATGPVRAEEGFKIWEDITANRYGLTDLIDKKEAEKSDQQLNEIVQDMTIPLQEKSFLRDVMESGYPLLIKEADTHDGLMMRFYHTLGLKEFVVIPLLHQGVKSGVVIIDNLVNQKPLNMHDVDIITPLATQAAIALQQASQYESVERMALKDGLTNLYNQRAFQQSLSDDFCARPFSIILLDIDFFKNYNDTNGHMLGNEVLVQLAGVITKSLRGDDLAYRFGGEEFVILLPHTPRDQAIKVAERIRKRVEETAFPKGELQPEGKLTVSLGVAESDGTADPFDTVEFADQALYEAKESGKNRVAVKVGM</sequence>
<dbReference type="Pfam" id="PF01590">
    <property type="entry name" value="GAF"/>
    <property type="match status" value="1"/>
</dbReference>
<dbReference type="RefSeq" id="WP_052474373.1">
    <property type="nucleotide sequence ID" value="NZ_JXRQ01000029.1"/>
</dbReference>
<gene>
    <name evidence="3" type="ORF">KP77_32860</name>
</gene>
<dbReference type="GO" id="GO:1902201">
    <property type="term" value="P:negative regulation of bacterial-type flagellum-dependent cell motility"/>
    <property type="evidence" value="ECO:0007669"/>
    <property type="project" value="TreeGrafter"/>
</dbReference>
<protein>
    <recommendedName>
        <fullName evidence="2">GGDEF domain-containing protein</fullName>
    </recommendedName>
</protein>
<accession>A0A0C2QZV3</accession>
<evidence type="ECO:0000313" key="3">
    <source>
        <dbReference type="EMBL" id="KIL43580.1"/>
    </source>
</evidence>
<dbReference type="FunFam" id="3.30.70.270:FF:000001">
    <property type="entry name" value="Diguanylate cyclase domain protein"/>
    <property type="match status" value="1"/>
</dbReference>
<comment type="caution">
    <text evidence="3">The sequence shown here is derived from an EMBL/GenBank/DDBJ whole genome shotgun (WGS) entry which is preliminary data.</text>
</comment>
<evidence type="ECO:0000259" key="2">
    <source>
        <dbReference type="PROSITE" id="PS50887"/>
    </source>
</evidence>
<organism evidence="3 4">
    <name type="scientific">Jeotgalibacillus alimentarius</name>
    <dbReference type="NCBI Taxonomy" id="135826"/>
    <lineage>
        <taxon>Bacteria</taxon>
        <taxon>Bacillati</taxon>
        <taxon>Bacillota</taxon>
        <taxon>Bacilli</taxon>
        <taxon>Bacillales</taxon>
        <taxon>Caryophanaceae</taxon>
        <taxon>Jeotgalibacillus</taxon>
    </lineage>
</organism>
<dbReference type="Pfam" id="PF00990">
    <property type="entry name" value="GGDEF"/>
    <property type="match status" value="1"/>
</dbReference>
<reference evidence="3 4" key="1">
    <citation type="submission" date="2015-01" db="EMBL/GenBank/DDBJ databases">
        <title>Genome sequence of Jeotgalibacillus alimentarius.</title>
        <authorList>
            <person name="Goh K.M."/>
            <person name="Chan K.-G."/>
            <person name="Yaakop A.S."/>
            <person name="Ee R."/>
            <person name="Gan H.M."/>
            <person name="Chan C.S."/>
        </authorList>
    </citation>
    <scope>NUCLEOTIDE SEQUENCE [LARGE SCALE GENOMIC DNA]</scope>
    <source>
        <strain evidence="3 4">YKJ-13</strain>
    </source>
</reference>
<keyword evidence="4" id="KW-1185">Reference proteome</keyword>